<protein>
    <recommendedName>
        <fullName evidence="7">Endonuclease I</fullName>
    </recommendedName>
</protein>
<evidence type="ECO:0000256" key="2">
    <source>
        <dbReference type="ARBA" id="ARBA00022722"/>
    </source>
</evidence>
<dbReference type="Proteomes" id="UP001156870">
    <property type="component" value="Unassembled WGS sequence"/>
</dbReference>
<comment type="similarity">
    <text evidence="1">Belongs to the EndA/NucM nuclease family.</text>
</comment>
<proteinExistence type="inferred from homology"/>
<dbReference type="GO" id="GO:0016787">
    <property type="term" value="F:hydrolase activity"/>
    <property type="evidence" value="ECO:0007669"/>
    <property type="project" value="UniProtKB-KW"/>
</dbReference>
<organism evidence="5 6">
    <name type="scientific">Marinibactrum halimedae</name>
    <dbReference type="NCBI Taxonomy" id="1444977"/>
    <lineage>
        <taxon>Bacteria</taxon>
        <taxon>Pseudomonadati</taxon>
        <taxon>Pseudomonadota</taxon>
        <taxon>Gammaproteobacteria</taxon>
        <taxon>Cellvibrionales</taxon>
        <taxon>Cellvibrionaceae</taxon>
        <taxon>Marinibactrum</taxon>
    </lineage>
</organism>
<dbReference type="EMBL" id="BSPD01000095">
    <property type="protein sequence ID" value="GLS28045.1"/>
    <property type="molecule type" value="Genomic_DNA"/>
</dbReference>
<keyword evidence="6" id="KW-1185">Reference proteome</keyword>
<evidence type="ECO:0000313" key="5">
    <source>
        <dbReference type="EMBL" id="GLS28045.1"/>
    </source>
</evidence>
<keyword evidence="3" id="KW-0378">Hydrolase</keyword>
<evidence type="ECO:0000313" key="6">
    <source>
        <dbReference type="Proteomes" id="UP001156870"/>
    </source>
</evidence>
<evidence type="ECO:0000256" key="3">
    <source>
        <dbReference type="ARBA" id="ARBA00022801"/>
    </source>
</evidence>
<accession>A0AA37TDR9</accession>
<name>A0AA37TDR9_9GAMM</name>
<sequence length="360" mass="40207">MYHTDGGVQTRLYVDGFYTYSDANLTNQWQYVSYQYSASRNGSIEVGLRFYDVSGFDGNETVFIDDYQVNGSTNGGGNTGGGNTGGGNTGGGNTGGSNGGNNSDSSNYYSSANGLSGFALKTELFNITKPPKEWGGSQYGKIWTFIRDHELDTYYERDQSVLDMYSENPLNPDPYNFTAGTHQCSQDLKYSGEGDCYNREHSMPKAWFGKGEPMHSDVHHVFPTDGSVNNKRNNHPFGEVGSREYTSNNGSLLGTGRSGLGYSGTVFEPIDEFKGDFARAHFYMATRYEDKASSWKSDSNAVFNGTGSQVFQSWYVNMLKRWHQQDPVSQKEIDRNNAAYEFQGNRNPFVDHPEFVERIW</sequence>
<evidence type="ECO:0000256" key="4">
    <source>
        <dbReference type="SAM" id="MobiDB-lite"/>
    </source>
</evidence>
<dbReference type="AlphaFoldDB" id="A0AA37TDR9"/>
<dbReference type="GO" id="GO:0004518">
    <property type="term" value="F:nuclease activity"/>
    <property type="evidence" value="ECO:0007669"/>
    <property type="project" value="UniProtKB-KW"/>
</dbReference>
<dbReference type="PANTHER" id="PTHR33607:SF2">
    <property type="entry name" value="ENDONUCLEASE-1"/>
    <property type="match status" value="1"/>
</dbReference>
<gene>
    <name evidence="5" type="ORF">GCM10007877_37640</name>
</gene>
<feature type="region of interest" description="Disordered" evidence="4">
    <location>
        <begin position="74"/>
        <end position="99"/>
    </location>
</feature>
<keyword evidence="2" id="KW-0540">Nuclease</keyword>
<evidence type="ECO:0008006" key="7">
    <source>
        <dbReference type="Google" id="ProtNLM"/>
    </source>
</evidence>
<evidence type="ECO:0000256" key="1">
    <source>
        <dbReference type="ARBA" id="ARBA00006429"/>
    </source>
</evidence>
<dbReference type="PANTHER" id="PTHR33607">
    <property type="entry name" value="ENDONUCLEASE-1"/>
    <property type="match status" value="1"/>
</dbReference>
<dbReference type="InterPro" id="IPR007346">
    <property type="entry name" value="Endonuclease-I"/>
</dbReference>
<comment type="caution">
    <text evidence="5">The sequence shown here is derived from an EMBL/GenBank/DDBJ whole genome shotgun (WGS) entry which is preliminary data.</text>
</comment>
<dbReference type="Pfam" id="PF04231">
    <property type="entry name" value="Endonuclease_1"/>
    <property type="match status" value="1"/>
</dbReference>
<dbReference type="InterPro" id="IPR044925">
    <property type="entry name" value="His-Me_finger_sf"/>
</dbReference>
<reference evidence="5 6" key="1">
    <citation type="journal article" date="2014" name="Int. J. Syst. Evol. Microbiol.">
        <title>Complete genome sequence of Corynebacterium casei LMG S-19264T (=DSM 44701T), isolated from a smear-ripened cheese.</title>
        <authorList>
            <consortium name="US DOE Joint Genome Institute (JGI-PGF)"/>
            <person name="Walter F."/>
            <person name="Albersmeier A."/>
            <person name="Kalinowski J."/>
            <person name="Ruckert C."/>
        </authorList>
    </citation>
    <scope>NUCLEOTIDE SEQUENCE [LARGE SCALE GENOMIC DNA]</scope>
    <source>
        <strain evidence="5 6">NBRC 110095</strain>
    </source>
</reference>
<dbReference type="SUPFAM" id="SSF54060">
    <property type="entry name" value="His-Me finger endonucleases"/>
    <property type="match status" value="1"/>
</dbReference>